<organism evidence="1 2">
    <name type="scientific">Phocaeicola vulgatus</name>
    <name type="common">Bacteroides vulgatus</name>
    <dbReference type="NCBI Taxonomy" id="821"/>
    <lineage>
        <taxon>Bacteria</taxon>
        <taxon>Pseudomonadati</taxon>
        <taxon>Bacteroidota</taxon>
        <taxon>Bacteroidia</taxon>
        <taxon>Bacteroidales</taxon>
        <taxon>Bacteroidaceae</taxon>
        <taxon>Phocaeicola</taxon>
    </lineage>
</organism>
<accession>A0A412QRE6</accession>
<name>A0A412QRE6_PHOVU</name>
<dbReference type="Proteomes" id="UP000283833">
    <property type="component" value="Unassembled WGS sequence"/>
</dbReference>
<sequence>MKTLSINSSNGYLNLSDLPYNCIFNKVVTGCGGTTIVLFNNENYVIAVPTTELITNKTGLSEAGVATITNYDGKEQTVFGLFGVFSYSVKKELKKYAEGKGTKKIMCTYDKIGKLAEYLEPTDYRLLVDEYHILLKAYSYRSKAIDGVLSTFRSYKSFCFMSATPIQADFKPSCLADVEEIEAVWDETDTMIVKLDLTNKPYIKAANYINAYKKDGFIEINGNRSYEAFFFINSVTDIASILQYCDLSNEEVKIVCADNESNRAKLAGYTITNSRSENKPFTFITSKSFEGADYFSDSALCFVVSNSTNTNTLLDISTDIYQIAGRIRTESNPFRNLLVHIFNTTGNRNIELDITYEDMVKRTNDNIEGANEIISAINNSSDKAKEMAKKMLNSQYVMLDKEGNYFVNDMLVKLDLFTFRLEQSIYKDGIALRSAYNKNDMLTTDITVEKITDSMKKAGKKMSFKDAFLRYAELISKMVITTETDTLAKIQPLIVNAYHRLGVDKVRSLRYSKSAVEAALINWESDKNKDTKVAQILGKRIKTGFYSSADIKGWISEAYTAVGIIDKVKATDLTNWFDCEASTKRIDSKVTKGFIVYRPKIVFR</sequence>
<gene>
    <name evidence="1" type="ORF">DWX04_11340</name>
</gene>
<evidence type="ECO:0000313" key="1">
    <source>
        <dbReference type="EMBL" id="RGT93517.1"/>
    </source>
</evidence>
<dbReference type="AlphaFoldDB" id="A0A412QRE6"/>
<comment type="caution">
    <text evidence="1">The sequence shown here is derived from an EMBL/GenBank/DDBJ whole genome shotgun (WGS) entry which is preliminary data.</text>
</comment>
<proteinExistence type="predicted"/>
<dbReference type="RefSeq" id="WP_117853095.1">
    <property type="nucleotide sequence ID" value="NZ_JAKKWV010000011.1"/>
</dbReference>
<evidence type="ECO:0000313" key="2">
    <source>
        <dbReference type="Proteomes" id="UP000283833"/>
    </source>
</evidence>
<reference evidence="1 2" key="1">
    <citation type="submission" date="2018-08" db="EMBL/GenBank/DDBJ databases">
        <title>A genome reference for cultivated species of the human gut microbiota.</title>
        <authorList>
            <person name="Zou Y."/>
            <person name="Xue W."/>
            <person name="Luo G."/>
        </authorList>
    </citation>
    <scope>NUCLEOTIDE SEQUENCE [LARGE SCALE GENOMIC DNA]</scope>
    <source>
        <strain evidence="1 2">AF18-14</strain>
    </source>
</reference>
<protein>
    <submittedName>
        <fullName evidence="1">Uncharacterized protein</fullName>
    </submittedName>
</protein>
<dbReference type="EMBL" id="QRXI01000012">
    <property type="protein sequence ID" value="RGT93517.1"/>
    <property type="molecule type" value="Genomic_DNA"/>
</dbReference>